<dbReference type="InterPro" id="IPR046023">
    <property type="entry name" value="DUF5980"/>
</dbReference>
<dbReference type="RefSeq" id="WP_132334619.1">
    <property type="nucleotide sequence ID" value="NZ_SMJZ01000087.1"/>
</dbReference>
<sequence>MLLGVTAGVALTLSGTLPASAVTAGATWELRDIGQRMCAPGGHPSTYFVAYVYGKWKDKITLGIRNLPPGSYSNGGAVWPGENYGNTILGFVHVSIAPAPPAVYVAELWASDGTVEQTNPIRINMREDCWSQGNPDIWP</sequence>
<protein>
    <submittedName>
        <fullName evidence="2">Uncharacterized protein</fullName>
    </submittedName>
</protein>
<accession>A0A4R4NAT5</accession>
<organism evidence="2 3">
    <name type="scientific">Nonomuraea longispora</name>
    <dbReference type="NCBI Taxonomy" id="1848320"/>
    <lineage>
        <taxon>Bacteria</taxon>
        <taxon>Bacillati</taxon>
        <taxon>Actinomycetota</taxon>
        <taxon>Actinomycetes</taxon>
        <taxon>Streptosporangiales</taxon>
        <taxon>Streptosporangiaceae</taxon>
        <taxon>Nonomuraea</taxon>
    </lineage>
</organism>
<proteinExistence type="predicted"/>
<evidence type="ECO:0000313" key="3">
    <source>
        <dbReference type="Proteomes" id="UP000295157"/>
    </source>
</evidence>
<dbReference type="OrthoDB" id="3392559at2"/>
<dbReference type="AlphaFoldDB" id="A0A4R4NAT5"/>
<gene>
    <name evidence="2" type="ORF">E1267_22535</name>
</gene>
<comment type="caution">
    <text evidence="2">The sequence shown here is derived from an EMBL/GenBank/DDBJ whole genome shotgun (WGS) entry which is preliminary data.</text>
</comment>
<dbReference type="Proteomes" id="UP000295157">
    <property type="component" value="Unassembled WGS sequence"/>
</dbReference>
<reference evidence="2 3" key="1">
    <citation type="submission" date="2019-02" db="EMBL/GenBank/DDBJ databases">
        <title>Draft genome sequences of novel Actinobacteria.</title>
        <authorList>
            <person name="Sahin N."/>
            <person name="Ay H."/>
            <person name="Saygin H."/>
        </authorList>
    </citation>
    <scope>NUCLEOTIDE SEQUENCE [LARGE SCALE GENOMIC DNA]</scope>
    <source>
        <strain evidence="2 3">KC201</strain>
    </source>
</reference>
<keyword evidence="3" id="KW-1185">Reference proteome</keyword>
<dbReference type="Pfam" id="PF19410">
    <property type="entry name" value="DUF5980"/>
    <property type="match status" value="1"/>
</dbReference>
<feature type="chain" id="PRO_5020618034" evidence="1">
    <location>
        <begin position="22"/>
        <end position="139"/>
    </location>
</feature>
<name>A0A4R4NAT5_9ACTN</name>
<evidence type="ECO:0000256" key="1">
    <source>
        <dbReference type="SAM" id="SignalP"/>
    </source>
</evidence>
<dbReference type="EMBL" id="SMJZ01000087">
    <property type="protein sequence ID" value="TDC04513.1"/>
    <property type="molecule type" value="Genomic_DNA"/>
</dbReference>
<evidence type="ECO:0000313" key="2">
    <source>
        <dbReference type="EMBL" id="TDC04513.1"/>
    </source>
</evidence>
<keyword evidence="1" id="KW-0732">Signal</keyword>
<feature type="signal peptide" evidence="1">
    <location>
        <begin position="1"/>
        <end position="21"/>
    </location>
</feature>